<dbReference type="Gene3D" id="2.60.40.1180">
    <property type="entry name" value="Golgi alpha-mannosidase II"/>
    <property type="match status" value="1"/>
</dbReference>
<name>A0A1H8QLW1_9BRAD</name>
<dbReference type="InterPro" id="IPR011837">
    <property type="entry name" value="Glycogen_debranch_GlgX"/>
</dbReference>
<feature type="region of interest" description="Disordered" evidence="4">
    <location>
        <begin position="469"/>
        <end position="495"/>
    </location>
</feature>
<dbReference type="NCBIfam" id="TIGR02100">
    <property type="entry name" value="glgX_debranch"/>
    <property type="match status" value="1"/>
</dbReference>
<dbReference type="GO" id="GO:0005980">
    <property type="term" value="P:glycogen catabolic process"/>
    <property type="evidence" value="ECO:0007669"/>
    <property type="project" value="InterPro"/>
</dbReference>
<sequence length="692" mass="77838">MRLTAGTSSRLGATWDGRGTNFALFSANAHKVELCLFDAQGRRELERIELPERTEEVWHGYLNDVSPGQLYGYRVHGPYDPERGHRFNAHKLLLDPYAKRLFGRLVWSDAHFAYRPGSPREDLSFDRRDNARGMPKAVVVDETGGFSRYESRPGIPWEDTIIYEAHVKGLTQLHQDVPPGLRGTFGGLASPTMIDHFKRLGVTAIELLPVQALIDDRILVENKLVNYWGYNTISFFAPEPRYAPDNPLDAFRTTVARLHDAGIEVILDVVYNHTAEGNHLGPTLSFRGIDNASYYWLMPDNPRYYDDFTGCGSSVNLSHPRVLQMVMDSLRYWVEVCHVDGFRFDLATTLARGPNGFERNSGFFTAIRQDPVLASVKLIAEPWDLGMGGYQVGAFPSQWSEWNDRYRSAMRRYWSGEGSLIGEVSRRMTGSSDIFNHDGRMPRASINHVTVHDGFTLADLFSYNEKHNLANGEDNRDGSNDNHSNNCGHEGPTDDPEIVALRRQLRKNQLACLFLAQGVPLMLAGDEVGNSQNGNNNAYCQDNEIGWVKWDGLNREGDDLVDFIGLMTDVRSRFPQLRTRRWLDGRRADGSYGVLWLTPSAAEMTEQDWAFPDGRFLAYVLSPSEPSADAIFIVLNSGVETIPFHLPRLPEYQIWHQLFDTSRDTVQVAPLPSGSQTSAPPRSVMAFSGAGV</sequence>
<evidence type="ECO:0000256" key="3">
    <source>
        <dbReference type="ARBA" id="ARBA00023295"/>
    </source>
</evidence>
<dbReference type="InterPro" id="IPR014756">
    <property type="entry name" value="Ig_E-set"/>
</dbReference>
<dbReference type="OrthoDB" id="3236218at2"/>
<dbReference type="SUPFAM" id="SSF51445">
    <property type="entry name" value="(Trans)glycosidases"/>
    <property type="match status" value="1"/>
</dbReference>
<dbReference type="Pfam" id="PF00128">
    <property type="entry name" value="Alpha-amylase"/>
    <property type="match status" value="1"/>
</dbReference>
<dbReference type="EMBL" id="FODT01000003">
    <property type="protein sequence ID" value="SEO55172.1"/>
    <property type="molecule type" value="Genomic_DNA"/>
</dbReference>
<dbReference type="InterPro" id="IPR013780">
    <property type="entry name" value="Glyco_hydro_b"/>
</dbReference>
<dbReference type="SMART" id="SM00642">
    <property type="entry name" value="Aamy"/>
    <property type="match status" value="1"/>
</dbReference>
<dbReference type="CDD" id="cd02856">
    <property type="entry name" value="E_set_GDE_Isoamylase_N"/>
    <property type="match status" value="1"/>
</dbReference>
<evidence type="ECO:0000259" key="5">
    <source>
        <dbReference type="SMART" id="SM00642"/>
    </source>
</evidence>
<dbReference type="Gene3D" id="2.60.40.10">
    <property type="entry name" value="Immunoglobulins"/>
    <property type="match status" value="1"/>
</dbReference>
<dbReference type="PANTHER" id="PTHR43002">
    <property type="entry name" value="GLYCOGEN DEBRANCHING ENZYME"/>
    <property type="match status" value="1"/>
</dbReference>
<evidence type="ECO:0000256" key="4">
    <source>
        <dbReference type="SAM" id="MobiDB-lite"/>
    </source>
</evidence>
<dbReference type="Gene3D" id="3.20.20.80">
    <property type="entry name" value="Glycosidases"/>
    <property type="match status" value="1"/>
</dbReference>
<dbReference type="InterPro" id="IPR006047">
    <property type="entry name" value="GH13_cat_dom"/>
</dbReference>
<keyword evidence="3" id="KW-0326">Glycosidase</keyword>
<feature type="domain" description="Glycosyl hydrolase family 13 catalytic" evidence="5">
    <location>
        <begin position="168"/>
        <end position="571"/>
    </location>
</feature>
<dbReference type="InterPro" id="IPR017853">
    <property type="entry name" value="GH"/>
</dbReference>
<dbReference type="AlphaFoldDB" id="A0A1H8QLW1"/>
<keyword evidence="2" id="KW-0378">Hydrolase</keyword>
<proteinExistence type="inferred from homology"/>
<feature type="compositionally biased region" description="Basic and acidic residues" evidence="4">
    <location>
        <begin position="469"/>
        <end position="480"/>
    </location>
</feature>
<dbReference type="CDD" id="cd11326">
    <property type="entry name" value="AmyAc_Glg_debranch"/>
    <property type="match status" value="1"/>
</dbReference>
<organism evidence="6 7">
    <name type="scientific">Rhodopseudomonas pseudopalustris</name>
    <dbReference type="NCBI Taxonomy" id="1513892"/>
    <lineage>
        <taxon>Bacteria</taxon>
        <taxon>Pseudomonadati</taxon>
        <taxon>Pseudomonadota</taxon>
        <taxon>Alphaproteobacteria</taxon>
        <taxon>Hyphomicrobiales</taxon>
        <taxon>Nitrobacteraceae</taxon>
        <taxon>Rhodopseudomonas</taxon>
    </lineage>
</organism>
<dbReference type="InterPro" id="IPR013783">
    <property type="entry name" value="Ig-like_fold"/>
</dbReference>
<accession>A0A1H8QLW1</accession>
<evidence type="ECO:0000313" key="6">
    <source>
        <dbReference type="EMBL" id="SEO55172.1"/>
    </source>
</evidence>
<dbReference type="SUPFAM" id="SSF51011">
    <property type="entry name" value="Glycosyl hydrolase domain"/>
    <property type="match status" value="1"/>
</dbReference>
<dbReference type="RefSeq" id="WP_092682825.1">
    <property type="nucleotide sequence ID" value="NZ_FODT01000003.1"/>
</dbReference>
<gene>
    <name evidence="6" type="ORF">SAMN05444123_103270</name>
</gene>
<dbReference type="Proteomes" id="UP000199615">
    <property type="component" value="Unassembled WGS sequence"/>
</dbReference>
<dbReference type="InterPro" id="IPR044505">
    <property type="entry name" value="GlgX_Isoamylase_N_E_set"/>
</dbReference>
<comment type="similarity">
    <text evidence="1">Belongs to the glycosyl hydrolase 13 family.</text>
</comment>
<dbReference type="SUPFAM" id="SSF81296">
    <property type="entry name" value="E set domains"/>
    <property type="match status" value="1"/>
</dbReference>
<evidence type="ECO:0000256" key="1">
    <source>
        <dbReference type="ARBA" id="ARBA00008061"/>
    </source>
</evidence>
<dbReference type="Pfam" id="PF02922">
    <property type="entry name" value="CBM_48"/>
    <property type="match status" value="1"/>
</dbReference>
<reference evidence="7" key="1">
    <citation type="submission" date="2016-10" db="EMBL/GenBank/DDBJ databases">
        <authorList>
            <person name="Varghese N."/>
            <person name="Submissions S."/>
        </authorList>
    </citation>
    <scope>NUCLEOTIDE SEQUENCE [LARGE SCALE GENOMIC DNA]</scope>
    <source>
        <strain evidence="7">DSM 123</strain>
    </source>
</reference>
<dbReference type="GO" id="GO:0004135">
    <property type="term" value="F:amylo-alpha-1,6-glucosidase activity"/>
    <property type="evidence" value="ECO:0007669"/>
    <property type="project" value="InterPro"/>
</dbReference>
<evidence type="ECO:0000313" key="7">
    <source>
        <dbReference type="Proteomes" id="UP000199615"/>
    </source>
</evidence>
<keyword evidence="7" id="KW-1185">Reference proteome</keyword>
<dbReference type="InterPro" id="IPR004193">
    <property type="entry name" value="Glyco_hydro_13_N"/>
</dbReference>
<evidence type="ECO:0000256" key="2">
    <source>
        <dbReference type="ARBA" id="ARBA00022801"/>
    </source>
</evidence>
<protein>
    <submittedName>
        <fullName evidence="6">Glycogen operon protein</fullName>
    </submittedName>
</protein>